<accession>A0A142F1C7</accession>
<name>A0A142F1C7_9CAUD</name>
<dbReference type="Proteomes" id="UP000201588">
    <property type="component" value="Segment"/>
</dbReference>
<evidence type="ECO:0000313" key="1">
    <source>
        <dbReference type="EMBL" id="AMQ66584.1"/>
    </source>
</evidence>
<proteinExistence type="predicted"/>
<dbReference type="RefSeq" id="YP_009275274.1">
    <property type="nucleotide sequence ID" value="NC_030925.1"/>
</dbReference>
<dbReference type="OrthoDB" id="15649at10239"/>
<dbReference type="EMBL" id="KU640380">
    <property type="protein sequence ID" value="AMQ66584.1"/>
    <property type="molecule type" value="Genomic_DNA"/>
</dbReference>
<evidence type="ECO:0000313" key="2">
    <source>
        <dbReference type="Proteomes" id="UP000201588"/>
    </source>
</evidence>
<protein>
    <submittedName>
        <fullName evidence="1">Uncharacterized protein</fullName>
    </submittedName>
</protein>
<keyword evidence="2" id="KW-1185">Reference proteome</keyword>
<organism evidence="1 2">
    <name type="scientific">Bacillus phage Shbh1</name>
    <dbReference type="NCBI Taxonomy" id="1796992"/>
    <lineage>
        <taxon>Viruses</taxon>
        <taxon>Duplodnaviria</taxon>
        <taxon>Heunggongvirae</taxon>
        <taxon>Uroviricota</taxon>
        <taxon>Caudoviricetes</taxon>
        <taxon>Herelleviridae</taxon>
        <taxon>Bastillevirinae</taxon>
        <taxon>Shalavirus</taxon>
        <taxon>Shalavirus Shbh1</taxon>
    </lineage>
</organism>
<sequence length="112" mass="13147">MDNNKYHSTIRVEFRDLIKNLVESSRKNFHIYTIHRLLSLGLLIDFTFRYVKVEECDCVGIEMDLKNTGKVLFVTDIDSNYVKISNKDKRVLQSFLEELSTISEANKTHNVF</sequence>
<dbReference type="GeneID" id="28799469"/>
<dbReference type="KEGG" id="vg:28799469"/>
<reference evidence="1 2" key="1">
    <citation type="submission" date="2016-01" db="EMBL/GenBank/DDBJ databases">
        <title>Isolation and characterization of bacteriophages from East Africa Rift Valley soda lakes.</title>
        <authorList>
            <person name="van Zyl L.J."/>
            <person name="Nemavhulani S."/>
            <person name="Cowan D.A."/>
            <person name="Trindade M.I."/>
        </authorList>
    </citation>
    <scope>NUCLEOTIDE SEQUENCE [LARGE SCALE GENOMIC DNA]</scope>
</reference>